<dbReference type="InterPro" id="IPR036890">
    <property type="entry name" value="HATPase_C_sf"/>
</dbReference>
<reference evidence="13 14" key="1">
    <citation type="submission" date="2020-02" db="EMBL/GenBank/DDBJ databases">
        <title>Genome sequence of strain AETb3-4.</title>
        <authorList>
            <person name="Gao J."/>
            <person name="Zhang X."/>
        </authorList>
    </citation>
    <scope>NUCLEOTIDE SEQUENCE [LARGE SCALE GENOMIC DNA]</scope>
    <source>
        <strain evidence="13 14">AETb3-4</strain>
    </source>
</reference>
<evidence type="ECO:0000256" key="7">
    <source>
        <dbReference type="ARBA" id="ARBA00022777"/>
    </source>
</evidence>
<dbReference type="PANTHER" id="PTHR45436:SF5">
    <property type="entry name" value="SENSOR HISTIDINE KINASE TRCS"/>
    <property type="match status" value="1"/>
</dbReference>
<dbReference type="PROSITE" id="PS50109">
    <property type="entry name" value="HIS_KIN"/>
    <property type="match status" value="1"/>
</dbReference>
<keyword evidence="10 11" id="KW-0472">Membrane</keyword>
<evidence type="ECO:0000256" key="2">
    <source>
        <dbReference type="ARBA" id="ARBA00004236"/>
    </source>
</evidence>
<evidence type="ECO:0000256" key="5">
    <source>
        <dbReference type="ARBA" id="ARBA00022679"/>
    </source>
</evidence>
<evidence type="ECO:0000256" key="3">
    <source>
        <dbReference type="ARBA" id="ARBA00012438"/>
    </source>
</evidence>
<gene>
    <name evidence="13" type="ORF">G6034_13340</name>
</gene>
<feature type="transmembrane region" description="Helical" evidence="11">
    <location>
        <begin position="142"/>
        <end position="165"/>
    </location>
</feature>
<dbReference type="InterPro" id="IPR036097">
    <property type="entry name" value="HisK_dim/P_sf"/>
</dbReference>
<comment type="caution">
    <text evidence="13">The sequence shown here is derived from an EMBL/GenBank/DDBJ whole genome shotgun (WGS) entry which is preliminary data.</text>
</comment>
<dbReference type="GO" id="GO:0000155">
    <property type="term" value="F:phosphorelay sensor kinase activity"/>
    <property type="evidence" value="ECO:0007669"/>
    <property type="project" value="InterPro"/>
</dbReference>
<sequence>MNPRDQTELRRAVLWLALQFTALIVVLFVLVGALIYSIVAAGVHESTTKTLAGAALVDSPSDAPLGVFVAISAHGQLLLSPAAPPGLPDAAAITQVSASRQDELLDTRIDGKSYTILTTYRNGRVVQVAVDRREREEELNRLTLALSIATVVAAGLAAGLSVWIARRAMRPMAESLALQRRFVADASHELRTPLTLLSTRAQLLRRKLQGSGTGLSGGDVASGVGGLVDDARMLTGILDDLLLSADPREAMGHTLQDIVTIADSAAALSEPEAQQRLIRLTRTGSPGPVNVRGSEVALRRVFTALIANALDHAATSVEVEVTVQGRDAAIRVIDDGPGFAAGTETRVFERFASTRPPAGKSGAVRHYGLGLALVAEIVARHNGKIVVEPRLHGSGAVVNVLLPRARP</sequence>
<evidence type="ECO:0000256" key="4">
    <source>
        <dbReference type="ARBA" id="ARBA00022553"/>
    </source>
</evidence>
<keyword evidence="7 13" id="KW-0418">Kinase</keyword>
<keyword evidence="8 11" id="KW-1133">Transmembrane helix</keyword>
<dbReference type="Pfam" id="PF02518">
    <property type="entry name" value="HATPase_c"/>
    <property type="match status" value="1"/>
</dbReference>
<name>A0A7Y7LYW0_9MICC</name>
<comment type="catalytic activity">
    <reaction evidence="1">
        <text>ATP + protein L-histidine = ADP + protein N-phospho-L-histidine.</text>
        <dbReference type="EC" id="2.7.13.3"/>
    </reaction>
</comment>
<dbReference type="InterPro" id="IPR003661">
    <property type="entry name" value="HisK_dim/P_dom"/>
</dbReference>
<dbReference type="Gene3D" id="1.10.287.130">
    <property type="match status" value="1"/>
</dbReference>
<dbReference type="Gene3D" id="3.30.565.10">
    <property type="entry name" value="Histidine kinase-like ATPase, C-terminal domain"/>
    <property type="match status" value="1"/>
</dbReference>
<dbReference type="InterPro" id="IPR050428">
    <property type="entry name" value="TCS_sensor_his_kinase"/>
</dbReference>
<protein>
    <recommendedName>
        <fullName evidence="3">histidine kinase</fullName>
        <ecNumber evidence="3">2.7.13.3</ecNumber>
    </recommendedName>
</protein>
<dbReference type="RefSeq" id="WP_176635602.1">
    <property type="nucleotide sequence ID" value="NZ_JAAMFM010000021.1"/>
</dbReference>
<dbReference type="SMART" id="SM00388">
    <property type="entry name" value="HisKA"/>
    <property type="match status" value="1"/>
</dbReference>
<dbReference type="GO" id="GO:0005886">
    <property type="term" value="C:plasma membrane"/>
    <property type="evidence" value="ECO:0007669"/>
    <property type="project" value="UniProtKB-SubCell"/>
</dbReference>
<keyword evidence="6 11" id="KW-0812">Transmembrane</keyword>
<evidence type="ECO:0000256" key="8">
    <source>
        <dbReference type="ARBA" id="ARBA00022989"/>
    </source>
</evidence>
<keyword evidence="4" id="KW-0597">Phosphoprotein</keyword>
<dbReference type="SMART" id="SM00387">
    <property type="entry name" value="HATPase_c"/>
    <property type="match status" value="1"/>
</dbReference>
<dbReference type="PANTHER" id="PTHR45436">
    <property type="entry name" value="SENSOR HISTIDINE KINASE YKOH"/>
    <property type="match status" value="1"/>
</dbReference>
<evidence type="ECO:0000256" key="6">
    <source>
        <dbReference type="ARBA" id="ARBA00022692"/>
    </source>
</evidence>
<dbReference type="PRINTS" id="PR00344">
    <property type="entry name" value="BCTRLSENSOR"/>
</dbReference>
<organism evidence="13 14">
    <name type="scientific">Arthrobacter wenxiniae</name>
    <dbReference type="NCBI Taxonomy" id="2713570"/>
    <lineage>
        <taxon>Bacteria</taxon>
        <taxon>Bacillati</taxon>
        <taxon>Actinomycetota</taxon>
        <taxon>Actinomycetes</taxon>
        <taxon>Micrococcales</taxon>
        <taxon>Micrococcaceae</taxon>
        <taxon>Arthrobacter</taxon>
    </lineage>
</organism>
<keyword evidence="9" id="KW-0902">Two-component regulatory system</keyword>
<evidence type="ECO:0000259" key="12">
    <source>
        <dbReference type="PROSITE" id="PS50109"/>
    </source>
</evidence>
<comment type="subcellular location">
    <subcellularLocation>
        <location evidence="2">Cell membrane</location>
    </subcellularLocation>
</comment>
<accession>A0A7Y7LYW0</accession>
<dbReference type="InterPro" id="IPR004358">
    <property type="entry name" value="Sig_transdc_His_kin-like_C"/>
</dbReference>
<keyword evidence="5" id="KW-0808">Transferase</keyword>
<dbReference type="SUPFAM" id="SSF47384">
    <property type="entry name" value="Homodimeric domain of signal transducing histidine kinase"/>
    <property type="match status" value="1"/>
</dbReference>
<dbReference type="EMBL" id="JAAMFM010000021">
    <property type="protein sequence ID" value="NVM95875.1"/>
    <property type="molecule type" value="Genomic_DNA"/>
</dbReference>
<feature type="domain" description="Histidine kinase" evidence="12">
    <location>
        <begin position="185"/>
        <end position="406"/>
    </location>
</feature>
<evidence type="ECO:0000256" key="9">
    <source>
        <dbReference type="ARBA" id="ARBA00023012"/>
    </source>
</evidence>
<evidence type="ECO:0000313" key="14">
    <source>
        <dbReference type="Proteomes" id="UP000543556"/>
    </source>
</evidence>
<evidence type="ECO:0000256" key="10">
    <source>
        <dbReference type="ARBA" id="ARBA00023136"/>
    </source>
</evidence>
<dbReference type="CDD" id="cd00082">
    <property type="entry name" value="HisKA"/>
    <property type="match status" value="1"/>
</dbReference>
<dbReference type="SUPFAM" id="SSF55874">
    <property type="entry name" value="ATPase domain of HSP90 chaperone/DNA topoisomerase II/histidine kinase"/>
    <property type="match status" value="1"/>
</dbReference>
<dbReference type="Proteomes" id="UP000543556">
    <property type="component" value="Unassembled WGS sequence"/>
</dbReference>
<keyword evidence="14" id="KW-1185">Reference proteome</keyword>
<evidence type="ECO:0000313" key="13">
    <source>
        <dbReference type="EMBL" id="NVM95875.1"/>
    </source>
</evidence>
<dbReference type="EC" id="2.7.13.3" evidence="3"/>
<dbReference type="InterPro" id="IPR003594">
    <property type="entry name" value="HATPase_dom"/>
</dbReference>
<proteinExistence type="predicted"/>
<evidence type="ECO:0000256" key="11">
    <source>
        <dbReference type="SAM" id="Phobius"/>
    </source>
</evidence>
<dbReference type="CDD" id="cd00075">
    <property type="entry name" value="HATPase"/>
    <property type="match status" value="1"/>
</dbReference>
<dbReference type="AlphaFoldDB" id="A0A7Y7LYW0"/>
<evidence type="ECO:0000256" key="1">
    <source>
        <dbReference type="ARBA" id="ARBA00000085"/>
    </source>
</evidence>
<dbReference type="Pfam" id="PF00512">
    <property type="entry name" value="HisKA"/>
    <property type="match status" value="1"/>
</dbReference>
<feature type="transmembrane region" description="Helical" evidence="11">
    <location>
        <begin position="12"/>
        <end position="39"/>
    </location>
</feature>
<dbReference type="InterPro" id="IPR005467">
    <property type="entry name" value="His_kinase_dom"/>
</dbReference>